<keyword evidence="1" id="KW-0341">Growth regulation</keyword>
<dbReference type="EMBL" id="VXIV02002919">
    <property type="protein sequence ID" value="KAF6022015.1"/>
    <property type="molecule type" value="Genomic_DNA"/>
</dbReference>
<dbReference type="GO" id="GO:0035556">
    <property type="term" value="P:intracellular signal transduction"/>
    <property type="evidence" value="ECO:0007669"/>
    <property type="project" value="InterPro"/>
</dbReference>
<dbReference type="InterPro" id="IPR000980">
    <property type="entry name" value="SH2"/>
</dbReference>
<dbReference type="SUPFAM" id="SSF158235">
    <property type="entry name" value="SOCS box-like"/>
    <property type="match status" value="1"/>
</dbReference>
<keyword evidence="2" id="KW-0734">Signal transduction inhibitor</keyword>
<sequence length="217" mass="24833">MKMTSVEKYSKNSSSAVAIPKCLLPSFNLYIDEERYSLINAINSTSYKLQQCGWYYADMTREKAKEILHDKPIGSFILRQSSEAIRNYTISVKTQYGAVVSIRIMSTYKSGRITFHLDCSRKITDRMLEEGCVVDLVQQLITTRTLNVYRFSDNKGHRNISLQLKKPVSLSPVSLKHLCRTQVHKYSQLTLSTPLSIDKLPIPLTLKGYLSDYTNFV</sequence>
<evidence type="ECO:0000313" key="8">
    <source>
        <dbReference type="EMBL" id="KAF6022015.1"/>
    </source>
</evidence>
<keyword evidence="4 5" id="KW-0727">SH2 domain</keyword>
<reference evidence="8 10" key="1">
    <citation type="submission" date="2019-09" db="EMBL/GenBank/DDBJ databases">
        <authorList>
            <person name="Raiko M."/>
            <person name="Komissarov A."/>
            <person name="Rhodes A."/>
            <person name="Kliver S."/>
            <person name="Lim-Fong G."/>
            <person name="Kwan J."/>
            <person name="O'Brien S.J."/>
            <person name="Lopez J.V."/>
        </authorList>
    </citation>
    <scope>NUCLEOTIDE SEQUENCE [LARGE SCALE GENOMIC DNA]</scope>
    <source>
        <strain evidence="8">Kwan_BN1</strain>
    </source>
</reference>
<dbReference type="PANTHER" id="PTHR10155:SF16">
    <property type="entry name" value="SUPPRESSOR OF CYTOKINE SIGNALING 2"/>
    <property type="match status" value="1"/>
</dbReference>
<dbReference type="GO" id="GO:0046854">
    <property type="term" value="P:phosphatidylinositol phosphate biosynthetic process"/>
    <property type="evidence" value="ECO:0007669"/>
    <property type="project" value="TreeGrafter"/>
</dbReference>
<comment type="caution">
    <text evidence="8">The sequence shown here is derived from an EMBL/GenBank/DDBJ whole genome shotgun (WGS) entry which is preliminary data.</text>
</comment>
<dbReference type="EMBL" id="VXIV02000630">
    <property type="protein sequence ID" value="KAF6037053.1"/>
    <property type="molecule type" value="Genomic_DNA"/>
</dbReference>
<dbReference type="PROSITE" id="PS50001">
    <property type="entry name" value="SH2"/>
    <property type="match status" value="1"/>
</dbReference>
<dbReference type="Gene3D" id="3.30.505.10">
    <property type="entry name" value="SH2 domain"/>
    <property type="match status" value="1"/>
</dbReference>
<keyword evidence="3" id="KW-0833">Ubl conjugation pathway</keyword>
<feature type="domain" description="SH2" evidence="6">
    <location>
        <begin position="54"/>
        <end position="168"/>
    </location>
</feature>
<dbReference type="PROSITE" id="PS50225">
    <property type="entry name" value="SOCS"/>
    <property type="match status" value="1"/>
</dbReference>
<dbReference type="GO" id="GO:0009968">
    <property type="term" value="P:negative regulation of signal transduction"/>
    <property type="evidence" value="ECO:0007669"/>
    <property type="project" value="UniProtKB-KW"/>
</dbReference>
<dbReference type="AlphaFoldDB" id="A0A7J7J7L6"/>
<dbReference type="InterPro" id="IPR036036">
    <property type="entry name" value="SOCS_box-like_dom_sf"/>
</dbReference>
<keyword evidence="10" id="KW-1185">Reference proteome</keyword>
<reference evidence="8 10" key="2">
    <citation type="submission" date="2020-06" db="EMBL/GenBank/DDBJ databases">
        <title>Draft genome of Bugula neritina, a colonial animal packing powerful symbionts and potential medicines.</title>
        <authorList>
            <person name="Rayko M."/>
        </authorList>
    </citation>
    <scope>NUCLEOTIDE SEQUENCE [LARGE SCALE GENOMIC DNA]</scope>
    <source>
        <strain evidence="8">Kwan_BN1</strain>
    </source>
</reference>
<protein>
    <submittedName>
        <fullName evidence="8">SOCS2</fullName>
    </submittedName>
</protein>
<dbReference type="CDD" id="cd03587">
    <property type="entry name" value="SOCS"/>
    <property type="match status" value="1"/>
</dbReference>
<dbReference type="SMART" id="SM00969">
    <property type="entry name" value="SOCS_box"/>
    <property type="match status" value="1"/>
</dbReference>
<dbReference type="GO" id="GO:0046935">
    <property type="term" value="F:1-phosphatidylinositol-3-kinase regulator activity"/>
    <property type="evidence" value="ECO:0007669"/>
    <property type="project" value="TreeGrafter"/>
</dbReference>
<feature type="domain" description="SOCS box" evidence="7">
    <location>
        <begin position="163"/>
        <end position="213"/>
    </location>
</feature>
<evidence type="ECO:0000259" key="6">
    <source>
        <dbReference type="PROSITE" id="PS50001"/>
    </source>
</evidence>
<dbReference type="SMART" id="SM00252">
    <property type="entry name" value="SH2"/>
    <property type="match status" value="1"/>
</dbReference>
<dbReference type="InterPro" id="IPR001496">
    <property type="entry name" value="SOCS_box"/>
</dbReference>
<dbReference type="GO" id="GO:0005942">
    <property type="term" value="C:phosphatidylinositol 3-kinase complex"/>
    <property type="evidence" value="ECO:0007669"/>
    <property type="project" value="TreeGrafter"/>
</dbReference>
<proteinExistence type="predicted"/>
<dbReference type="Pfam" id="PF07525">
    <property type="entry name" value="SOCS_box"/>
    <property type="match status" value="1"/>
</dbReference>
<evidence type="ECO:0000313" key="10">
    <source>
        <dbReference type="Proteomes" id="UP000593567"/>
    </source>
</evidence>
<dbReference type="SUPFAM" id="SSF55550">
    <property type="entry name" value="SH2 domain"/>
    <property type="match status" value="1"/>
</dbReference>
<organism evidence="8 10">
    <name type="scientific">Bugula neritina</name>
    <name type="common">Brown bryozoan</name>
    <name type="synonym">Sertularia neritina</name>
    <dbReference type="NCBI Taxonomy" id="10212"/>
    <lineage>
        <taxon>Eukaryota</taxon>
        <taxon>Metazoa</taxon>
        <taxon>Spiralia</taxon>
        <taxon>Lophotrochozoa</taxon>
        <taxon>Bryozoa</taxon>
        <taxon>Gymnolaemata</taxon>
        <taxon>Cheilostomatida</taxon>
        <taxon>Flustrina</taxon>
        <taxon>Buguloidea</taxon>
        <taxon>Bugulidae</taxon>
        <taxon>Bugula</taxon>
    </lineage>
</organism>
<evidence type="ECO:0000256" key="2">
    <source>
        <dbReference type="ARBA" id="ARBA00022700"/>
    </source>
</evidence>
<name>A0A7J7J7L6_BUGNE</name>
<evidence type="ECO:0000313" key="9">
    <source>
        <dbReference type="EMBL" id="KAF6037053.1"/>
    </source>
</evidence>
<dbReference type="Pfam" id="PF00017">
    <property type="entry name" value="SH2"/>
    <property type="match status" value="1"/>
</dbReference>
<gene>
    <name evidence="9" type="ORF">EB796_004614</name>
    <name evidence="8" type="ORF">EB796_019683</name>
</gene>
<evidence type="ECO:0000256" key="5">
    <source>
        <dbReference type="PROSITE-ProRule" id="PRU00191"/>
    </source>
</evidence>
<evidence type="ECO:0000256" key="3">
    <source>
        <dbReference type="ARBA" id="ARBA00022786"/>
    </source>
</evidence>
<dbReference type="Gene3D" id="1.10.750.20">
    <property type="entry name" value="SOCS box"/>
    <property type="match status" value="1"/>
</dbReference>
<accession>A0A7J7J7L6</accession>
<dbReference type="InterPro" id="IPR036860">
    <property type="entry name" value="SH2_dom_sf"/>
</dbReference>
<evidence type="ECO:0000259" key="7">
    <source>
        <dbReference type="PROSITE" id="PS50225"/>
    </source>
</evidence>
<evidence type="ECO:0000256" key="1">
    <source>
        <dbReference type="ARBA" id="ARBA00022604"/>
    </source>
</evidence>
<dbReference type="PANTHER" id="PTHR10155">
    <property type="entry name" value="PHOSPHATIDYLINOSITOL 3-KINASE REGULATORY SUBUNIT"/>
    <property type="match status" value="1"/>
</dbReference>
<dbReference type="OrthoDB" id="10063348at2759"/>
<evidence type="ECO:0000256" key="4">
    <source>
        <dbReference type="ARBA" id="ARBA00022999"/>
    </source>
</evidence>
<dbReference type="Proteomes" id="UP000593567">
    <property type="component" value="Unassembled WGS sequence"/>
</dbReference>